<dbReference type="PANTHER" id="PTHR31765">
    <property type="entry name" value="PROTEIN CBG12783"/>
    <property type="match status" value="1"/>
</dbReference>
<proteinExistence type="predicted"/>
<feature type="region of interest" description="Disordered" evidence="1">
    <location>
        <begin position="42"/>
        <end position="338"/>
    </location>
</feature>
<reference evidence="3" key="1">
    <citation type="submission" date="2022-11" db="UniProtKB">
        <authorList>
            <consortium name="WormBaseParasite"/>
        </authorList>
    </citation>
    <scope>IDENTIFICATION</scope>
</reference>
<protein>
    <submittedName>
        <fullName evidence="3">Uncharacterized protein</fullName>
    </submittedName>
</protein>
<accession>A0A914NSM6</accession>
<feature type="compositionally biased region" description="Basic and acidic residues" evidence="1">
    <location>
        <begin position="283"/>
        <end position="329"/>
    </location>
</feature>
<sequence length="678" mass="77737">DNNKKGQTIRVPVPKGSHNTPEEILQFLISTLRYQSSALDNTTLEESSEGFFDKPTIINRRNKRQHEELQDLTPYNENEEENESLRSLSPYQEDVEETSPPQKDKINLTKQPEKEKVEEQKKVNEKKKEEDQKKEDEKKKEQPREEPKKEVDQKKLEEKVEEKKKDDKVGKEQPKLEKKKEDFKEKVPEKKKEDEQPREEPKKGEERKKEEEKSKVEEKKKDKEQPVEEQKKELPKEKVLSVLGVGKKEEEKPRDSSVLSAIGLGKEEEKPRDSSVLSAIGLGKKEEKPKEEKPKEEKPKEVLRELSPYKEEEPLPPPPKKERKEDNSTKDNSTQTPSVLSALGLERKESWTQTPSPLLETIGLKPKEGKKDVFDILLGKGKTPYTSTLLKQIIDSISINYLADFKRFKLSFTHSSIKYVSFSPQLGYVLGFANSQHVQNNEIAKYAYDLRGGFSSFAIYAKGLTENMIVGNSLSSLLRIVSVSGAIPGEYHEKIYDSPIYVRVLPREVNEIEVELRTMDNGRLVPFAYGTIKMVHVQFDTNSVGYNFVLDQCGSGAENYYLRGLTIPERVWTKRSRSWRCNERIVEIFSPYLRKVGSTVSSEALNTGQRVLEGVNQGQPIKEAFISEGKRGIDTILEKGGLPKQFGTGKKSIKRTKFPSHQTFIGQKKKRVDAFGFY</sequence>
<dbReference type="AlphaFoldDB" id="A0A914NSM6"/>
<organism evidence="2 3">
    <name type="scientific">Meloidogyne incognita</name>
    <name type="common">Southern root-knot nematode worm</name>
    <name type="synonym">Oxyuris incognita</name>
    <dbReference type="NCBI Taxonomy" id="6306"/>
    <lineage>
        <taxon>Eukaryota</taxon>
        <taxon>Metazoa</taxon>
        <taxon>Ecdysozoa</taxon>
        <taxon>Nematoda</taxon>
        <taxon>Chromadorea</taxon>
        <taxon>Rhabditida</taxon>
        <taxon>Tylenchina</taxon>
        <taxon>Tylenchomorpha</taxon>
        <taxon>Tylenchoidea</taxon>
        <taxon>Meloidogynidae</taxon>
        <taxon>Meloidogyninae</taxon>
        <taxon>Meloidogyne</taxon>
        <taxon>Meloidogyne incognita group</taxon>
    </lineage>
</organism>
<evidence type="ECO:0000313" key="2">
    <source>
        <dbReference type="Proteomes" id="UP000887563"/>
    </source>
</evidence>
<dbReference type="PANTHER" id="PTHR31765:SF3">
    <property type="entry name" value="TRANSLATION INITIATION FACTOR IF-2"/>
    <property type="match status" value="1"/>
</dbReference>
<evidence type="ECO:0000256" key="1">
    <source>
        <dbReference type="SAM" id="MobiDB-lite"/>
    </source>
</evidence>
<keyword evidence="2" id="KW-1185">Reference proteome</keyword>
<dbReference type="Proteomes" id="UP000887563">
    <property type="component" value="Unplaced"/>
</dbReference>
<evidence type="ECO:0000313" key="3">
    <source>
        <dbReference type="WBParaSite" id="Minc3s10002g43703"/>
    </source>
</evidence>
<dbReference type="WBParaSite" id="Minc3s10002g43703">
    <property type="protein sequence ID" value="Minc3s10002g43703"/>
    <property type="gene ID" value="Minc3s10002g43703"/>
</dbReference>
<feature type="compositionally biased region" description="Basic and acidic residues" evidence="1">
    <location>
        <begin position="246"/>
        <end position="255"/>
    </location>
</feature>
<feature type="compositionally biased region" description="Basic and acidic residues" evidence="1">
    <location>
        <begin position="102"/>
        <end position="239"/>
    </location>
</feature>
<name>A0A914NSM6_MELIC</name>